<feature type="transmembrane region" description="Helical" evidence="7">
    <location>
        <begin position="47"/>
        <end position="66"/>
    </location>
</feature>
<accession>A0AA88SJV4</accession>
<feature type="transmembrane region" description="Helical" evidence="7">
    <location>
        <begin position="141"/>
        <end position="161"/>
    </location>
</feature>
<dbReference type="GO" id="GO:0016020">
    <property type="term" value="C:membrane"/>
    <property type="evidence" value="ECO:0007669"/>
    <property type="project" value="UniProtKB-SubCell"/>
</dbReference>
<feature type="transmembrane region" description="Helical" evidence="7">
    <location>
        <begin position="662"/>
        <end position="681"/>
    </location>
</feature>
<evidence type="ECO:0000256" key="1">
    <source>
        <dbReference type="ARBA" id="ARBA00004141"/>
    </source>
</evidence>
<dbReference type="PANTHER" id="PTHR12570">
    <property type="match status" value="1"/>
</dbReference>
<dbReference type="InterPro" id="IPR008521">
    <property type="entry name" value="Mg_trans_NIPA"/>
</dbReference>
<feature type="transmembrane region" description="Helical" evidence="7">
    <location>
        <begin position="599"/>
        <end position="617"/>
    </location>
</feature>
<evidence type="ECO:0000256" key="2">
    <source>
        <dbReference type="ARBA" id="ARBA00007230"/>
    </source>
</evidence>
<dbReference type="EMBL" id="JAUPFM010000012">
    <property type="protein sequence ID" value="KAK2835932.1"/>
    <property type="molecule type" value="Genomic_DNA"/>
</dbReference>
<keyword evidence="3 7" id="KW-0812">Transmembrane</keyword>
<keyword evidence="5 7" id="KW-0472">Membrane</keyword>
<feature type="transmembrane region" description="Helical" evidence="7">
    <location>
        <begin position="392"/>
        <end position="412"/>
    </location>
</feature>
<comment type="caution">
    <text evidence="8">The sequence shown here is derived from an EMBL/GenBank/DDBJ whole genome shotgun (WGS) entry which is preliminary data.</text>
</comment>
<sequence>MTFNTELPAAGIVIAVVSSFINGSTFVLQKKGILRSRDRGGSYLGDVVWWSGTVSMIVGQIGNFLAYNVAPAVIVTPLGALGVLFGAVLASWVLKEHLNILGKLGCALCCCGSVVLIIHAPKAEAVTSRLELEERLTDPVFVTYSLIVVLVLIALITRVAPAYGTSNIMVYVTICSLLGSFTVPSSKGLGLVARDVFDEGPSSSRALPLFLGFLGTLAVSILTQFFFINKALECYSSNMFEAIYYVTFTSTVILASALLFKEWTALTLTDSLAILSGLITRLWFRSSACGGHTVRSAATSPPRSRRRASSSGVCVQADRGEGIRWSGTERGRVPSVSRPPAAAAAFLSGKAGVWAAHSCTLGQHLHCLAVNVTDHNSTSSLTMGQDKGKYDFYVGLALAISSSIFIGGSFILKKKGLLRLARKGSMRAGQGGHAYLKEWLWWAGLLSMGAGEAANFAAYAFAPATLVTPLGALSVLVSAVLSSYFLTERLNLHGKLGCLLSILGSTTMVIHAPQEEEINSLEHMAKKLVDPGFFVFATVVIIIALIFIFIVGPRHGQTNILVYITICSVIGALSVSCVKGLGIAIKEAIAGKNVVRNPLAWILLLALVACVSTQINYLNKALDIFNTSLVTPIYYVFFTTSVLTCSAILFKEWEHMALGDVIGTLSGFLTIIVGIFLLHAFKDINVSLATLAVSMRKEERAFPAANGMASHSSYELLNNESTENIEDREIGLPFDSVSRRNGVMTSMLDH</sequence>
<evidence type="ECO:0000313" key="8">
    <source>
        <dbReference type="EMBL" id="KAK2835932.1"/>
    </source>
</evidence>
<feature type="transmembrane region" description="Helical" evidence="7">
    <location>
        <begin position="101"/>
        <end position="121"/>
    </location>
</feature>
<gene>
    <name evidence="8" type="ORF">Q5P01_016416</name>
</gene>
<dbReference type="SUPFAM" id="SSF103481">
    <property type="entry name" value="Multidrug resistance efflux transporter EmrE"/>
    <property type="match status" value="2"/>
</dbReference>
<dbReference type="InterPro" id="IPR037185">
    <property type="entry name" value="EmrE-like"/>
</dbReference>
<feature type="region of interest" description="Disordered" evidence="6">
    <location>
        <begin position="292"/>
        <end position="311"/>
    </location>
</feature>
<feature type="transmembrane region" description="Helical" evidence="7">
    <location>
        <begin position="6"/>
        <end position="27"/>
    </location>
</feature>
<name>A0AA88SJV4_CHASR</name>
<protein>
    <recommendedName>
        <fullName evidence="10">Magnesium transporter NIPA2</fullName>
    </recommendedName>
</protein>
<evidence type="ECO:0000313" key="9">
    <source>
        <dbReference type="Proteomes" id="UP001187415"/>
    </source>
</evidence>
<feature type="transmembrane region" description="Helical" evidence="7">
    <location>
        <begin position="466"/>
        <end position="486"/>
    </location>
</feature>
<dbReference type="Pfam" id="PF05653">
    <property type="entry name" value="Mg_trans_NIPA"/>
    <property type="match status" value="2"/>
</dbReference>
<feature type="transmembrane region" description="Helical" evidence="7">
    <location>
        <begin position="240"/>
        <end position="260"/>
    </location>
</feature>
<feature type="transmembrane region" description="Helical" evidence="7">
    <location>
        <begin position="439"/>
        <end position="459"/>
    </location>
</feature>
<keyword evidence="9" id="KW-1185">Reference proteome</keyword>
<proteinExistence type="inferred from homology"/>
<feature type="transmembrane region" description="Helical" evidence="7">
    <location>
        <begin position="168"/>
        <end position="186"/>
    </location>
</feature>
<evidence type="ECO:0000256" key="4">
    <source>
        <dbReference type="ARBA" id="ARBA00022989"/>
    </source>
</evidence>
<dbReference type="Proteomes" id="UP001187415">
    <property type="component" value="Unassembled WGS sequence"/>
</dbReference>
<organism evidence="8 9">
    <name type="scientific">Channa striata</name>
    <name type="common">Snakehead murrel</name>
    <name type="synonym">Ophicephalus striatus</name>
    <dbReference type="NCBI Taxonomy" id="64152"/>
    <lineage>
        <taxon>Eukaryota</taxon>
        <taxon>Metazoa</taxon>
        <taxon>Chordata</taxon>
        <taxon>Craniata</taxon>
        <taxon>Vertebrata</taxon>
        <taxon>Euteleostomi</taxon>
        <taxon>Actinopterygii</taxon>
        <taxon>Neopterygii</taxon>
        <taxon>Teleostei</taxon>
        <taxon>Neoteleostei</taxon>
        <taxon>Acanthomorphata</taxon>
        <taxon>Anabantaria</taxon>
        <taxon>Anabantiformes</taxon>
        <taxon>Channoidei</taxon>
        <taxon>Channidae</taxon>
        <taxon>Channa</taxon>
    </lineage>
</organism>
<feature type="transmembrane region" description="Helical" evidence="7">
    <location>
        <begin position="560"/>
        <end position="578"/>
    </location>
</feature>
<dbReference type="GO" id="GO:0015095">
    <property type="term" value="F:magnesium ion transmembrane transporter activity"/>
    <property type="evidence" value="ECO:0007669"/>
    <property type="project" value="InterPro"/>
</dbReference>
<reference evidence="8" key="1">
    <citation type="submission" date="2023-07" db="EMBL/GenBank/DDBJ databases">
        <title>Chromosome-level Genome Assembly of Striped Snakehead (Channa striata).</title>
        <authorList>
            <person name="Liu H."/>
        </authorList>
    </citation>
    <scope>NUCLEOTIDE SEQUENCE</scope>
    <source>
        <strain evidence="8">Gz</strain>
        <tissue evidence="8">Muscle</tissue>
    </source>
</reference>
<feature type="transmembrane region" description="Helical" evidence="7">
    <location>
        <begin position="206"/>
        <end position="228"/>
    </location>
</feature>
<dbReference type="AlphaFoldDB" id="A0AA88SJV4"/>
<feature type="transmembrane region" description="Helical" evidence="7">
    <location>
        <begin position="533"/>
        <end position="554"/>
    </location>
</feature>
<comment type="subcellular location">
    <subcellularLocation>
        <location evidence="1">Membrane</location>
        <topology evidence="1">Multi-pass membrane protein</topology>
    </subcellularLocation>
</comment>
<evidence type="ECO:0000256" key="3">
    <source>
        <dbReference type="ARBA" id="ARBA00022692"/>
    </source>
</evidence>
<feature type="transmembrane region" description="Helical" evidence="7">
    <location>
        <begin position="72"/>
        <end position="94"/>
    </location>
</feature>
<keyword evidence="4 7" id="KW-1133">Transmembrane helix</keyword>
<evidence type="ECO:0000256" key="5">
    <source>
        <dbReference type="ARBA" id="ARBA00023136"/>
    </source>
</evidence>
<comment type="similarity">
    <text evidence="2">Belongs to the NIPA family.</text>
</comment>
<feature type="transmembrane region" description="Helical" evidence="7">
    <location>
        <begin position="629"/>
        <end position="650"/>
    </location>
</feature>
<evidence type="ECO:0000256" key="6">
    <source>
        <dbReference type="SAM" id="MobiDB-lite"/>
    </source>
</evidence>
<dbReference type="PANTHER" id="PTHR12570:SF1">
    <property type="entry name" value="MAGNESIUM TRANSPORTER NIPA2"/>
    <property type="match status" value="1"/>
</dbReference>
<evidence type="ECO:0000256" key="7">
    <source>
        <dbReference type="SAM" id="Phobius"/>
    </source>
</evidence>
<evidence type="ECO:0008006" key="10">
    <source>
        <dbReference type="Google" id="ProtNLM"/>
    </source>
</evidence>